<dbReference type="EMBL" id="JAVDQS010000009">
    <property type="protein sequence ID" value="MDR6406133.1"/>
    <property type="molecule type" value="Genomic_DNA"/>
</dbReference>
<feature type="transmembrane region" description="Helical" evidence="1">
    <location>
        <begin position="46"/>
        <end position="66"/>
    </location>
</feature>
<proteinExistence type="predicted"/>
<evidence type="ECO:0000313" key="2">
    <source>
        <dbReference type="EMBL" id="MDR6406133.1"/>
    </source>
</evidence>
<name>A0ABU1LHC9_9FLAO</name>
<feature type="transmembrane region" description="Helical" evidence="1">
    <location>
        <begin position="103"/>
        <end position="122"/>
    </location>
</feature>
<organism evidence="2 3">
    <name type="scientific">Chryseobacterium geocarposphaerae</name>
    <dbReference type="NCBI Taxonomy" id="1416776"/>
    <lineage>
        <taxon>Bacteria</taxon>
        <taxon>Pseudomonadati</taxon>
        <taxon>Bacteroidota</taxon>
        <taxon>Flavobacteriia</taxon>
        <taxon>Flavobacteriales</taxon>
        <taxon>Weeksellaceae</taxon>
        <taxon>Chryseobacterium group</taxon>
        <taxon>Chryseobacterium</taxon>
    </lineage>
</organism>
<accession>A0ABU1LHC9</accession>
<sequence length="218" mass="25565">MVLTNFLGLPMVSILKYKLFFVGLIIPFVEILLAILLFFSKSKRKISYLLMLIHLGILVLIGPFGLGYNSVVWFWNLAMIFILMIIYVQPIEVVNRNMLVSQLYWFLLWFVMPVFSFFGSWYQYFSFNLYSGKGDQMYICISGHQKELSPYFETKGNFHCKGTDCINLQNWAMKEIKSSPIPEIEIYKKIGAYLKHKYPNNQLKIILYNAQTQKSVEL</sequence>
<keyword evidence="1" id="KW-0472">Membrane</keyword>
<keyword evidence="1" id="KW-1133">Transmembrane helix</keyword>
<dbReference type="Proteomes" id="UP001184853">
    <property type="component" value="Unassembled WGS sequence"/>
</dbReference>
<evidence type="ECO:0000313" key="3">
    <source>
        <dbReference type="Proteomes" id="UP001184853"/>
    </source>
</evidence>
<comment type="caution">
    <text evidence="2">The sequence shown here is derived from an EMBL/GenBank/DDBJ whole genome shotgun (WGS) entry which is preliminary data.</text>
</comment>
<keyword evidence="1" id="KW-0812">Transmembrane</keyword>
<dbReference type="RefSeq" id="WP_147297026.1">
    <property type="nucleotide sequence ID" value="NZ_JAVDQS010000009.1"/>
</dbReference>
<gene>
    <name evidence="2" type="ORF">J2781_003081</name>
</gene>
<reference evidence="2 3" key="1">
    <citation type="submission" date="2023-07" db="EMBL/GenBank/DDBJ databases">
        <title>Sorghum-associated microbial communities from plants grown in Nebraska, USA.</title>
        <authorList>
            <person name="Schachtman D."/>
        </authorList>
    </citation>
    <scope>NUCLEOTIDE SEQUENCE [LARGE SCALE GENOMIC DNA]</scope>
    <source>
        <strain evidence="2 3">DS1709</strain>
    </source>
</reference>
<evidence type="ECO:0000256" key="1">
    <source>
        <dbReference type="SAM" id="Phobius"/>
    </source>
</evidence>
<protein>
    <submittedName>
        <fullName evidence="2">Uncharacterized protein</fullName>
    </submittedName>
</protein>
<keyword evidence="3" id="KW-1185">Reference proteome</keyword>
<feature type="transmembrane region" description="Helical" evidence="1">
    <location>
        <begin position="72"/>
        <end position="91"/>
    </location>
</feature>
<feature type="transmembrane region" description="Helical" evidence="1">
    <location>
        <begin position="20"/>
        <end position="39"/>
    </location>
</feature>